<protein>
    <submittedName>
        <fullName evidence="1">Uncharacterized protein</fullName>
    </submittedName>
</protein>
<sequence>MNTWNIHSYFDIIVIFQLVSQLYTNAPFPAVGKVPFHQRQLLQLAFYMMYGVWADWMLQAAIWTSADFSPVSNVYIQLEVVSGESFTSGHNSLLYLIAVETYAYVDKVLVQPTFLSPL</sequence>
<evidence type="ECO:0000313" key="1">
    <source>
        <dbReference type="EMBL" id="MEQ2238291.1"/>
    </source>
</evidence>
<evidence type="ECO:0000313" key="2">
    <source>
        <dbReference type="Proteomes" id="UP001482620"/>
    </source>
</evidence>
<keyword evidence="2" id="KW-1185">Reference proteome</keyword>
<dbReference type="Proteomes" id="UP001482620">
    <property type="component" value="Unassembled WGS sequence"/>
</dbReference>
<comment type="caution">
    <text evidence="1">The sequence shown here is derived from an EMBL/GenBank/DDBJ whole genome shotgun (WGS) entry which is preliminary data.</text>
</comment>
<accession>A0ABV0TZS2</accession>
<gene>
    <name evidence="1" type="ORF">ILYODFUR_031745</name>
</gene>
<organism evidence="1 2">
    <name type="scientific">Ilyodon furcidens</name>
    <name type="common">goldbreast splitfin</name>
    <dbReference type="NCBI Taxonomy" id="33524"/>
    <lineage>
        <taxon>Eukaryota</taxon>
        <taxon>Metazoa</taxon>
        <taxon>Chordata</taxon>
        <taxon>Craniata</taxon>
        <taxon>Vertebrata</taxon>
        <taxon>Euteleostomi</taxon>
        <taxon>Actinopterygii</taxon>
        <taxon>Neopterygii</taxon>
        <taxon>Teleostei</taxon>
        <taxon>Neoteleostei</taxon>
        <taxon>Acanthomorphata</taxon>
        <taxon>Ovalentaria</taxon>
        <taxon>Atherinomorphae</taxon>
        <taxon>Cyprinodontiformes</taxon>
        <taxon>Goodeidae</taxon>
        <taxon>Ilyodon</taxon>
    </lineage>
</organism>
<reference evidence="1 2" key="1">
    <citation type="submission" date="2021-06" db="EMBL/GenBank/DDBJ databases">
        <authorList>
            <person name="Palmer J.M."/>
        </authorList>
    </citation>
    <scope>NUCLEOTIDE SEQUENCE [LARGE SCALE GENOMIC DNA]</scope>
    <source>
        <strain evidence="2">if_2019</strain>
        <tissue evidence="1">Muscle</tissue>
    </source>
</reference>
<dbReference type="EMBL" id="JAHRIQ010051329">
    <property type="protein sequence ID" value="MEQ2238291.1"/>
    <property type="molecule type" value="Genomic_DNA"/>
</dbReference>
<name>A0ABV0TZS2_9TELE</name>
<proteinExistence type="predicted"/>